<organism evidence="2 3">
    <name type="scientific">Bacteroides uniformis</name>
    <dbReference type="NCBI Taxonomy" id="820"/>
    <lineage>
        <taxon>Bacteria</taxon>
        <taxon>Pseudomonadati</taxon>
        <taxon>Bacteroidota</taxon>
        <taxon>Bacteroidia</taxon>
        <taxon>Bacteroidales</taxon>
        <taxon>Bacteroidaceae</taxon>
        <taxon>Bacteroides</taxon>
    </lineage>
</organism>
<comment type="caution">
    <text evidence="2">The sequence shown here is derived from an EMBL/GenBank/DDBJ whole genome shotgun (WGS) entry which is preliminary data.</text>
</comment>
<dbReference type="AlphaFoldDB" id="A0AAW6GZ60"/>
<dbReference type="InterPro" id="IPR003409">
    <property type="entry name" value="MORN"/>
</dbReference>
<dbReference type="EMBL" id="JAQNSI010000240">
    <property type="protein sequence ID" value="MDC1900643.1"/>
    <property type="molecule type" value="Genomic_DNA"/>
</dbReference>
<name>A0AAW6GZ60_BACUN</name>
<dbReference type="Pfam" id="PF02493">
    <property type="entry name" value="MORN"/>
    <property type="match status" value="3"/>
</dbReference>
<sequence length="77" mass="8605">KDNKFNGQGTLIQTDGTKYKGGFVNGMEEGSGIQEDKNGNRYEGFFKQGKKHGPFVETDKNGKVIRKGTYKMGRLEN</sequence>
<proteinExistence type="predicted"/>
<dbReference type="Gene3D" id="2.20.110.10">
    <property type="entry name" value="Histone H3 K4-specific methyltransferase SET7/9 N-terminal domain"/>
    <property type="match status" value="1"/>
</dbReference>
<evidence type="ECO:0000313" key="2">
    <source>
        <dbReference type="EMBL" id="MDC1900643.1"/>
    </source>
</evidence>
<dbReference type="PANTHER" id="PTHR43215">
    <property type="entry name" value="RADIAL SPOKE HEAD 1 HOMOLOG"/>
    <property type="match status" value="1"/>
</dbReference>
<reference evidence="2" key="1">
    <citation type="submission" date="2022-10" db="EMBL/GenBank/DDBJ databases">
        <title>Human gut microbiome strain richness.</title>
        <authorList>
            <person name="Chen-Liaw A."/>
        </authorList>
    </citation>
    <scope>NUCLEOTIDE SEQUENCE</scope>
    <source>
        <strain evidence="2">1001713st1_F9_1001713B170221_170320</strain>
    </source>
</reference>
<gene>
    <name evidence="2" type="ORF">POZ10_08425</name>
</gene>
<accession>A0AAW6GZ60</accession>
<feature type="non-terminal residue" evidence="2">
    <location>
        <position position="1"/>
    </location>
</feature>
<evidence type="ECO:0000256" key="1">
    <source>
        <dbReference type="ARBA" id="ARBA00022737"/>
    </source>
</evidence>
<protein>
    <submittedName>
        <fullName evidence="2">Phosphatidylinositol-4-phosphate 5-kinase</fullName>
    </submittedName>
</protein>
<keyword evidence="1" id="KW-0677">Repeat</keyword>
<dbReference type="Proteomes" id="UP001222603">
    <property type="component" value="Unassembled WGS sequence"/>
</dbReference>
<dbReference type="SUPFAM" id="SSF82185">
    <property type="entry name" value="Histone H3 K4-specific methyltransferase SET7/9 N-terminal domain"/>
    <property type="match status" value="1"/>
</dbReference>
<dbReference type="PANTHER" id="PTHR43215:SF14">
    <property type="entry name" value="RADIAL SPOKE HEAD 1 HOMOLOG"/>
    <property type="match status" value="1"/>
</dbReference>
<evidence type="ECO:0000313" key="3">
    <source>
        <dbReference type="Proteomes" id="UP001222603"/>
    </source>
</evidence>